<sequence>MGFLSNTFLGDLISKSVDRVDRQVQKGFDHAEKKIDEFDKRGQKVGKAIDNIGHTVKSMVQNGPDRNDFDLIHQEKKTIKENLPKGIPVPDPIKKPLKALDKTVDGIHVVHKAVDKYYESK</sequence>
<name>A0ABW6KC63_9BACI</name>
<evidence type="ECO:0000313" key="2">
    <source>
        <dbReference type="Proteomes" id="UP001601059"/>
    </source>
</evidence>
<dbReference type="RefSeq" id="WP_389361741.1">
    <property type="nucleotide sequence ID" value="NZ_JBIACK010000006.1"/>
</dbReference>
<gene>
    <name evidence="1" type="ORF">ACFYKX_14325</name>
</gene>
<protein>
    <recommendedName>
        <fullName evidence="3">Gas vesicle protein</fullName>
    </recommendedName>
</protein>
<dbReference type="Proteomes" id="UP001601059">
    <property type="component" value="Unassembled WGS sequence"/>
</dbReference>
<accession>A0ABW6KC63</accession>
<evidence type="ECO:0000313" key="1">
    <source>
        <dbReference type="EMBL" id="MFE8701772.1"/>
    </source>
</evidence>
<reference evidence="1 2" key="1">
    <citation type="submission" date="2024-08" db="EMBL/GenBank/DDBJ databases">
        <title>Two novel Cytobacillus novel species.</title>
        <authorList>
            <person name="Liu G."/>
        </authorList>
    </citation>
    <scope>NUCLEOTIDE SEQUENCE [LARGE SCALE GENOMIC DNA]</scope>
    <source>
        <strain evidence="1 2">FJAT-54145</strain>
    </source>
</reference>
<keyword evidence="2" id="KW-1185">Reference proteome</keyword>
<proteinExistence type="predicted"/>
<comment type="caution">
    <text evidence="1">The sequence shown here is derived from an EMBL/GenBank/DDBJ whole genome shotgun (WGS) entry which is preliminary data.</text>
</comment>
<organism evidence="1 2">
    <name type="scientific">Cytobacillus spartinae</name>
    <dbReference type="NCBI Taxonomy" id="3299023"/>
    <lineage>
        <taxon>Bacteria</taxon>
        <taxon>Bacillati</taxon>
        <taxon>Bacillota</taxon>
        <taxon>Bacilli</taxon>
        <taxon>Bacillales</taxon>
        <taxon>Bacillaceae</taxon>
        <taxon>Cytobacillus</taxon>
    </lineage>
</organism>
<evidence type="ECO:0008006" key="3">
    <source>
        <dbReference type="Google" id="ProtNLM"/>
    </source>
</evidence>
<dbReference type="EMBL" id="JBIACK010000006">
    <property type="protein sequence ID" value="MFE8701772.1"/>
    <property type="molecule type" value="Genomic_DNA"/>
</dbReference>